<dbReference type="RefSeq" id="WP_166917429.1">
    <property type="nucleotide sequence ID" value="NZ_CP050253.1"/>
</dbReference>
<dbReference type="Proteomes" id="UP000501168">
    <property type="component" value="Chromosome"/>
</dbReference>
<dbReference type="KEGG" id="orb:IPMB12_10825"/>
<evidence type="ECO:0000259" key="1">
    <source>
        <dbReference type="Pfam" id="PF06924"/>
    </source>
</evidence>
<evidence type="ECO:0000313" key="2">
    <source>
        <dbReference type="EMBL" id="QIQ22132.1"/>
    </source>
</evidence>
<dbReference type="Gene3D" id="1.10.3530.10">
    <property type="entry name" value="Api92-like"/>
    <property type="match status" value="1"/>
</dbReference>
<reference evidence="2 3" key="1">
    <citation type="submission" date="2020-03" db="EMBL/GenBank/DDBJ databases">
        <title>Complete genome sequence of Orbus sp. IPMB12 (BCRC 80908).</title>
        <authorList>
            <person name="Lo W.-S."/>
            <person name="Chang T.-H."/>
            <person name="Kuo C.-H."/>
        </authorList>
    </citation>
    <scope>NUCLEOTIDE SEQUENCE [LARGE SCALE GENOMIC DNA]</scope>
    <source>
        <strain evidence="2 3">IPMB12</strain>
    </source>
</reference>
<dbReference type="EMBL" id="CP050253">
    <property type="protein sequence ID" value="QIQ22132.1"/>
    <property type="molecule type" value="Genomic_DNA"/>
</dbReference>
<keyword evidence="3" id="KW-1185">Reference proteome</keyword>
<dbReference type="Gene3D" id="3.30.70.1270">
    <property type="entry name" value="Api92-like domains"/>
    <property type="match status" value="1"/>
</dbReference>
<dbReference type="InterPro" id="IPR009694">
    <property type="entry name" value="DUF1281"/>
</dbReference>
<dbReference type="AlphaFoldDB" id="A0A6G9IE88"/>
<sequence length="311" mass="36694">MNNQCMNRLQITANTKNIEALHQWAKGKTPPNHLRAVKQSIKFLLAGHVDLVQPTKKFETPAPYPYLSPYREHVLSNYTKEDIAYTKWLRFFNQNASLSPRNIDSINRWYQESQLAKVRWYSLSAVQREMIWLVLDGQYLYWSYLMQESRYLTPKEFWDALDAPPSPYRLDFRVIKPSRLNCHINGTDGKLLIAPKEDEFRFSLVDRYLKLYSNSLPYGLDVNILHVDAENLVVDFDTSDQMLSHGILESLSKDYQCRVEYMFYNRTTQGVTRYENGLFGYVHMIESDSLMFEFSRKKALDNVAQLFHYPH</sequence>
<proteinExistence type="predicted"/>
<dbReference type="InParanoid" id="A0A6G9IE88"/>
<feature type="domain" description="DUF1281" evidence="1">
    <location>
        <begin position="31"/>
        <end position="215"/>
    </location>
</feature>
<name>A0A6G9IE88_9GAMM</name>
<organism evidence="2 3">
    <name type="scientific">Zophobihabitans entericus</name>
    <dbReference type="NCBI Taxonomy" id="1635327"/>
    <lineage>
        <taxon>Bacteria</taxon>
        <taxon>Pseudomonadati</taxon>
        <taxon>Pseudomonadota</taxon>
        <taxon>Gammaproteobacteria</taxon>
        <taxon>Orbales</taxon>
        <taxon>Orbaceae</taxon>
        <taxon>Zophobihabitans</taxon>
    </lineage>
</organism>
<gene>
    <name evidence="2" type="ORF">IPMB12_10825</name>
</gene>
<dbReference type="InterPro" id="IPR023136">
    <property type="entry name" value="Api92-like_dom_sf"/>
</dbReference>
<dbReference type="Pfam" id="PF06924">
    <property type="entry name" value="DUF1281"/>
    <property type="match status" value="1"/>
</dbReference>
<evidence type="ECO:0000313" key="3">
    <source>
        <dbReference type="Proteomes" id="UP000501168"/>
    </source>
</evidence>
<protein>
    <submittedName>
        <fullName evidence="2">DUF1281 domain-containing protein</fullName>
    </submittedName>
</protein>
<dbReference type="SUPFAM" id="SSF160940">
    <property type="entry name" value="Api92-like"/>
    <property type="match status" value="1"/>
</dbReference>
<accession>A0A6G9IE88</accession>